<dbReference type="GO" id="GO:0016740">
    <property type="term" value="F:transferase activity"/>
    <property type="evidence" value="ECO:0007669"/>
    <property type="project" value="UniProtKB-KW"/>
</dbReference>
<dbReference type="OrthoDB" id="8444043at2"/>
<dbReference type="EMBL" id="FNLM01000034">
    <property type="protein sequence ID" value="SDU22090.1"/>
    <property type="molecule type" value="Genomic_DNA"/>
</dbReference>
<accession>A0A1H2GR54</accession>
<evidence type="ECO:0000259" key="1">
    <source>
        <dbReference type="Pfam" id="PF04230"/>
    </source>
</evidence>
<dbReference type="RefSeq" id="WP_074848582.1">
    <property type="nucleotide sequence ID" value="NZ_FNLM01000034.1"/>
</dbReference>
<evidence type="ECO:0000313" key="3">
    <source>
        <dbReference type="Proteomes" id="UP000183180"/>
    </source>
</evidence>
<keyword evidence="2" id="KW-0808">Transferase</keyword>
<dbReference type="Proteomes" id="UP000183180">
    <property type="component" value="Unassembled WGS sequence"/>
</dbReference>
<reference evidence="2 3" key="1">
    <citation type="submission" date="2016-10" db="EMBL/GenBank/DDBJ databases">
        <authorList>
            <person name="de Groot N.N."/>
        </authorList>
    </citation>
    <scope>NUCLEOTIDE SEQUENCE [LARGE SCALE GENOMIC DNA]</scope>
    <source>
        <strain evidence="2 3">DSM 44215</strain>
    </source>
</reference>
<organism evidence="2 3">
    <name type="scientific">Gordonia westfalica</name>
    <dbReference type="NCBI Taxonomy" id="158898"/>
    <lineage>
        <taxon>Bacteria</taxon>
        <taxon>Bacillati</taxon>
        <taxon>Actinomycetota</taxon>
        <taxon>Actinomycetes</taxon>
        <taxon>Mycobacteriales</taxon>
        <taxon>Gordoniaceae</taxon>
        <taxon>Gordonia</taxon>
    </lineage>
</organism>
<dbReference type="InterPro" id="IPR007345">
    <property type="entry name" value="Polysacch_pyruvyl_Trfase"/>
</dbReference>
<dbReference type="PANTHER" id="PTHR36836">
    <property type="entry name" value="COLANIC ACID BIOSYNTHESIS PROTEIN WCAK"/>
    <property type="match status" value="1"/>
</dbReference>
<dbReference type="PANTHER" id="PTHR36836:SF1">
    <property type="entry name" value="COLANIC ACID BIOSYNTHESIS PROTEIN WCAK"/>
    <property type="match status" value="1"/>
</dbReference>
<feature type="domain" description="Polysaccharide pyruvyl transferase" evidence="1">
    <location>
        <begin position="50"/>
        <end position="361"/>
    </location>
</feature>
<proteinExistence type="predicted"/>
<name>A0A1H2GR54_9ACTN</name>
<protein>
    <submittedName>
        <fullName evidence="2">Polysaccharide pyruvyl transferase family protein WcaK</fullName>
    </submittedName>
</protein>
<dbReference type="Pfam" id="PF04230">
    <property type="entry name" value="PS_pyruv_trans"/>
    <property type="match status" value="1"/>
</dbReference>
<dbReference type="AlphaFoldDB" id="A0A1H2GR54"/>
<sequence length="436" mass="45968">MTKWGQVGRVHALANRVGASARRRAGESYVGRALGSGEVIYLIAPTGYPNYGDELIAGTWLRHLARVRPQARVILDCHSPGSASALMGDAHPNLLVVDTLWQLTNYAADSDTEPDAPWSWVGRAVLDSGLAPRLTAGIDLLHSATTIHLLGGGYVNTVWPHHVSLLVAAATISGRTGAKVVATGQGLVPTVDEPAWTAMVTALGAFDIVDVRDIASAEALDGVVGARHSGDDAWLALHRPQQAIYRDEGPADTPGHGSGVVLCLQSDLTEKFTGPGGSGVDALAAFVNDTLDAWEVPGSAVTVIEGIPGHDYEVPFRLGSRLDGARILNFRDVWRDGLPAGQGNTWISTRFHPHLIAAAAGDSGVAIVPMPVYYSTKHRSLVEAGSAWTVADSGYTIPDRPTAGGFGTAHRQRAIDAKVATALDIYPVAPLFAYRA</sequence>
<gene>
    <name evidence="2" type="ORF">SAMN04488548_13465</name>
</gene>
<evidence type="ECO:0000313" key="2">
    <source>
        <dbReference type="EMBL" id="SDU22090.1"/>
    </source>
</evidence>
<dbReference type="STRING" id="158898.SAMN04488548_13465"/>